<dbReference type="SUPFAM" id="SSF53955">
    <property type="entry name" value="Lysozyme-like"/>
    <property type="match status" value="1"/>
</dbReference>
<dbReference type="STRING" id="1513793.SAMN06296036_11751"/>
<dbReference type="GO" id="GO:0008360">
    <property type="term" value="P:regulation of cell shape"/>
    <property type="evidence" value="ECO:0007669"/>
    <property type="project" value="UniProtKB-KW"/>
</dbReference>
<dbReference type="InterPro" id="IPR036950">
    <property type="entry name" value="PBP_transglycosylase"/>
</dbReference>
<keyword evidence="8 11" id="KW-1133">Transmembrane helix</keyword>
<dbReference type="GO" id="GO:0009252">
    <property type="term" value="P:peptidoglycan biosynthetic process"/>
    <property type="evidence" value="ECO:0007669"/>
    <property type="project" value="UniProtKB-KW"/>
</dbReference>
<keyword evidence="3" id="KW-0328">Glycosyltransferase</keyword>
<keyword evidence="6" id="KW-0133">Cell shape</keyword>
<evidence type="ECO:0000256" key="11">
    <source>
        <dbReference type="SAM" id="Phobius"/>
    </source>
</evidence>
<keyword evidence="5 11" id="KW-0812">Transmembrane</keyword>
<evidence type="ECO:0000256" key="7">
    <source>
        <dbReference type="ARBA" id="ARBA00022984"/>
    </source>
</evidence>
<evidence type="ECO:0000313" key="14">
    <source>
        <dbReference type="Proteomes" id="UP000192907"/>
    </source>
</evidence>
<evidence type="ECO:0000313" key="13">
    <source>
        <dbReference type="EMBL" id="SMF54809.1"/>
    </source>
</evidence>
<accession>A0A1Y6CAU0</accession>
<evidence type="ECO:0000259" key="12">
    <source>
        <dbReference type="Pfam" id="PF00912"/>
    </source>
</evidence>
<protein>
    <submittedName>
        <fullName evidence="13">Transglycosylase</fullName>
    </submittedName>
</protein>
<keyword evidence="4" id="KW-0808">Transferase</keyword>
<dbReference type="OrthoDB" id="5290517at2"/>
<dbReference type="GO" id="GO:0016763">
    <property type="term" value="F:pentosyltransferase activity"/>
    <property type="evidence" value="ECO:0007669"/>
    <property type="project" value="InterPro"/>
</dbReference>
<evidence type="ECO:0000256" key="2">
    <source>
        <dbReference type="ARBA" id="ARBA00022519"/>
    </source>
</evidence>
<evidence type="ECO:0000256" key="3">
    <source>
        <dbReference type="ARBA" id="ARBA00022676"/>
    </source>
</evidence>
<keyword evidence="2" id="KW-0997">Cell inner membrane</keyword>
<keyword evidence="10" id="KW-0961">Cell wall biogenesis/degradation</keyword>
<dbReference type="GO" id="GO:0009274">
    <property type="term" value="C:peptidoglycan-based cell wall"/>
    <property type="evidence" value="ECO:0007669"/>
    <property type="project" value="InterPro"/>
</dbReference>
<evidence type="ECO:0000256" key="8">
    <source>
        <dbReference type="ARBA" id="ARBA00022989"/>
    </source>
</evidence>
<dbReference type="Gene3D" id="1.10.3810.10">
    <property type="entry name" value="Biosynthetic peptidoglycan transglycosylase-like"/>
    <property type="match status" value="1"/>
</dbReference>
<keyword evidence="1" id="KW-1003">Cell membrane</keyword>
<keyword evidence="14" id="KW-1185">Reference proteome</keyword>
<dbReference type="PANTHER" id="PTHR30400">
    <property type="entry name" value="MONOFUNCTIONAL BIOSYNTHETIC PEPTIDOGLYCAN TRANSGLYCOSYLASE"/>
    <property type="match status" value="1"/>
</dbReference>
<feature type="domain" description="Glycosyl transferase family 51" evidence="12">
    <location>
        <begin position="464"/>
        <end position="600"/>
    </location>
</feature>
<reference evidence="14" key="1">
    <citation type="submission" date="2017-04" db="EMBL/GenBank/DDBJ databases">
        <authorList>
            <person name="Varghese N."/>
            <person name="Submissions S."/>
        </authorList>
    </citation>
    <scope>NUCLEOTIDE SEQUENCE [LARGE SCALE GENOMIC DNA]</scope>
    <source>
        <strain evidence="14">RKEM611</strain>
    </source>
</reference>
<dbReference type="Proteomes" id="UP000192907">
    <property type="component" value="Unassembled WGS sequence"/>
</dbReference>
<proteinExistence type="predicted"/>
<dbReference type="InterPro" id="IPR023346">
    <property type="entry name" value="Lysozyme-like_dom_sf"/>
</dbReference>
<evidence type="ECO:0000256" key="5">
    <source>
        <dbReference type="ARBA" id="ARBA00022692"/>
    </source>
</evidence>
<dbReference type="Pfam" id="PF00912">
    <property type="entry name" value="Transgly"/>
    <property type="match status" value="1"/>
</dbReference>
<gene>
    <name evidence="13" type="ORF">SAMN06296036_11751</name>
</gene>
<keyword evidence="9 11" id="KW-0472">Membrane</keyword>
<dbReference type="EMBL" id="FWZT01000017">
    <property type="protein sequence ID" value="SMF54809.1"/>
    <property type="molecule type" value="Genomic_DNA"/>
</dbReference>
<keyword evidence="7" id="KW-0573">Peptidoglycan synthesis</keyword>
<evidence type="ECO:0000256" key="1">
    <source>
        <dbReference type="ARBA" id="ARBA00022475"/>
    </source>
</evidence>
<organism evidence="13 14">
    <name type="scientific">Pseudobacteriovorax antillogorgiicola</name>
    <dbReference type="NCBI Taxonomy" id="1513793"/>
    <lineage>
        <taxon>Bacteria</taxon>
        <taxon>Pseudomonadati</taxon>
        <taxon>Bdellovibrionota</taxon>
        <taxon>Oligoflexia</taxon>
        <taxon>Oligoflexales</taxon>
        <taxon>Pseudobacteriovoracaceae</taxon>
        <taxon>Pseudobacteriovorax</taxon>
    </lineage>
</organism>
<dbReference type="InterPro" id="IPR011812">
    <property type="entry name" value="Pep_trsgly"/>
</dbReference>
<evidence type="ECO:0000256" key="6">
    <source>
        <dbReference type="ARBA" id="ARBA00022960"/>
    </source>
</evidence>
<feature type="transmembrane region" description="Helical" evidence="11">
    <location>
        <begin position="15"/>
        <end position="38"/>
    </location>
</feature>
<dbReference type="GO" id="GO:0071555">
    <property type="term" value="P:cell wall organization"/>
    <property type="evidence" value="ECO:0007669"/>
    <property type="project" value="UniProtKB-KW"/>
</dbReference>
<evidence type="ECO:0000256" key="9">
    <source>
        <dbReference type="ARBA" id="ARBA00023136"/>
    </source>
</evidence>
<dbReference type="GO" id="GO:0016020">
    <property type="term" value="C:membrane"/>
    <property type="evidence" value="ECO:0007669"/>
    <property type="project" value="InterPro"/>
</dbReference>
<dbReference type="AlphaFoldDB" id="A0A1Y6CAU0"/>
<sequence length="665" mass="76143">MDQESWLSFFVKQKVLLILTSIFLVLALGFSSGLHLFISSQKAEITSTLITKLKFDRAEYDRIDIGLQSIRVFNFKASGSYNITIPRIEIDLGFDIRKDPIIYPKKIKLFRPKILIQRKHKVALHQRRKSRSPKRSVIKRLNQLETDILAKAAQIIVRDENAYKIKAHLDFKLLRSEGHLWFSLARLNYQGNSILKSVSGRMILDSQGPYYPFLVSNKNLSQQNWQAKGKIKKDLTKAYLYLKNSGIPQELRDLVGGLIPNPETINYAMSLKVDFQEKLLFSYHAASTNISLQHPQLADQVIGPIPSKVRAMGSFDLASGDLEISNGSFKIFHIKDKTQSLQFNFAGRISELLSQRAVLSFSIRNPQQSCSRSLASLPDGLGPRLASLDAAGTWGFSLDVTLPLYEISKTDINSADVWGNCQFRSQDPLFQTEFLKERKFIPQLHNYILSPQQYAFFRSDFSQTYSRFLIHSFVANEDSSFWQHQGVNFRALIEAIKVNLAEGYFRLGASTITMQMVKNLYFHQNKTISRKLQEIIISLYLEQILSKTQIIDIYANIIEFGPDIYGIHEASRIMFGKKEDNLSIIEAAYLGTILPSPRHYFDNYCHGSLNGDTRQNLYRTLERLHSSGHITTIQYQGALRQPLHFYRDQKVMSEHCPMVLSKAEL</sequence>
<dbReference type="PANTHER" id="PTHR30400:SF0">
    <property type="entry name" value="BIOSYNTHETIC PEPTIDOGLYCAN TRANSGLYCOSYLASE"/>
    <property type="match status" value="1"/>
</dbReference>
<evidence type="ECO:0000256" key="10">
    <source>
        <dbReference type="ARBA" id="ARBA00023316"/>
    </source>
</evidence>
<dbReference type="InterPro" id="IPR001264">
    <property type="entry name" value="Glyco_trans_51"/>
</dbReference>
<evidence type="ECO:0000256" key="4">
    <source>
        <dbReference type="ARBA" id="ARBA00022679"/>
    </source>
</evidence>
<name>A0A1Y6CAU0_9BACT</name>